<evidence type="ECO:0000256" key="5">
    <source>
        <dbReference type="SAM" id="MobiDB-lite"/>
    </source>
</evidence>
<dbReference type="SUPFAM" id="SSF88946">
    <property type="entry name" value="Sigma2 domain of RNA polymerase sigma factors"/>
    <property type="match status" value="1"/>
</dbReference>
<feature type="compositionally biased region" description="Polar residues" evidence="5">
    <location>
        <begin position="24"/>
        <end position="38"/>
    </location>
</feature>
<dbReference type="GO" id="GO:0003677">
    <property type="term" value="F:DNA binding"/>
    <property type="evidence" value="ECO:0007669"/>
    <property type="project" value="UniProtKB-KW"/>
</dbReference>
<dbReference type="EMBL" id="QJVD01000051">
    <property type="protein sequence ID" value="PYI64445.1"/>
    <property type="molecule type" value="Genomic_DNA"/>
</dbReference>
<evidence type="ECO:0000256" key="4">
    <source>
        <dbReference type="ARBA" id="ARBA00023163"/>
    </source>
</evidence>
<feature type="region of interest" description="Disordered" evidence="5">
    <location>
        <begin position="1"/>
        <end position="39"/>
    </location>
</feature>
<dbReference type="GO" id="GO:0016987">
    <property type="term" value="F:sigma factor activity"/>
    <property type="evidence" value="ECO:0007669"/>
    <property type="project" value="UniProtKB-KW"/>
</dbReference>
<dbReference type="InterPro" id="IPR013324">
    <property type="entry name" value="RNA_pol_sigma_r3/r4-like"/>
</dbReference>
<feature type="domain" description="RNA polymerase sigma-70 region 4" evidence="7">
    <location>
        <begin position="218"/>
        <end position="260"/>
    </location>
</feature>
<keyword evidence="2" id="KW-0731">Sigma factor</keyword>
<evidence type="ECO:0000259" key="6">
    <source>
        <dbReference type="Pfam" id="PF04542"/>
    </source>
</evidence>
<dbReference type="CDD" id="cd06171">
    <property type="entry name" value="Sigma70_r4"/>
    <property type="match status" value="1"/>
</dbReference>
<gene>
    <name evidence="8" type="ORF">CVV68_21920</name>
</gene>
<dbReference type="InterPro" id="IPR013325">
    <property type="entry name" value="RNA_pol_sigma_r2"/>
</dbReference>
<feature type="domain" description="RNA polymerase sigma-70 region 2" evidence="6">
    <location>
        <begin position="49"/>
        <end position="115"/>
    </location>
</feature>
<dbReference type="NCBIfam" id="TIGR02937">
    <property type="entry name" value="sigma70-ECF"/>
    <property type="match status" value="1"/>
</dbReference>
<organism evidence="8 9">
    <name type="scientific">Arthrobacter livingstonensis</name>
    <dbReference type="NCBI Taxonomy" id="670078"/>
    <lineage>
        <taxon>Bacteria</taxon>
        <taxon>Bacillati</taxon>
        <taxon>Actinomycetota</taxon>
        <taxon>Actinomycetes</taxon>
        <taxon>Micrococcales</taxon>
        <taxon>Micrococcaceae</taxon>
        <taxon>Arthrobacter</taxon>
    </lineage>
</organism>
<dbReference type="InterPro" id="IPR000943">
    <property type="entry name" value="RNA_pol_sigma70"/>
</dbReference>
<dbReference type="Gene3D" id="1.20.120.1810">
    <property type="match status" value="1"/>
</dbReference>
<dbReference type="Proteomes" id="UP000247832">
    <property type="component" value="Unassembled WGS sequence"/>
</dbReference>
<evidence type="ECO:0000259" key="7">
    <source>
        <dbReference type="Pfam" id="PF04545"/>
    </source>
</evidence>
<dbReference type="GO" id="GO:0006352">
    <property type="term" value="P:DNA-templated transcription initiation"/>
    <property type="evidence" value="ECO:0007669"/>
    <property type="project" value="InterPro"/>
</dbReference>
<dbReference type="AlphaFoldDB" id="A0A2V5L087"/>
<name>A0A2V5L087_9MICC</name>
<accession>A0A2V5L087</accession>
<reference evidence="8 9" key="1">
    <citation type="submission" date="2018-05" db="EMBL/GenBank/DDBJ databases">
        <title>Genetic diversity of glacier-inhabiting Cryobacterium bacteria in China and description of Cryobacterium mengkeensis sp. nov. and Arthrobacter glacialis sp. nov.</title>
        <authorList>
            <person name="Liu Q."/>
            <person name="Xin Y.-H."/>
        </authorList>
    </citation>
    <scope>NUCLEOTIDE SEQUENCE [LARGE SCALE GENOMIC DNA]</scope>
    <source>
        <strain evidence="8 9">LI2</strain>
    </source>
</reference>
<keyword evidence="4" id="KW-0804">Transcription</keyword>
<dbReference type="OrthoDB" id="9804285at2"/>
<dbReference type="Gene3D" id="1.10.10.10">
    <property type="entry name" value="Winged helix-like DNA-binding domain superfamily/Winged helix DNA-binding domain"/>
    <property type="match status" value="2"/>
</dbReference>
<dbReference type="PANTHER" id="PTHR30385">
    <property type="entry name" value="SIGMA FACTOR F FLAGELLAR"/>
    <property type="match status" value="1"/>
</dbReference>
<evidence type="ECO:0000256" key="1">
    <source>
        <dbReference type="ARBA" id="ARBA00023015"/>
    </source>
</evidence>
<evidence type="ECO:0000313" key="8">
    <source>
        <dbReference type="EMBL" id="PYI64445.1"/>
    </source>
</evidence>
<dbReference type="Pfam" id="PF04542">
    <property type="entry name" value="Sigma70_r2"/>
    <property type="match status" value="1"/>
</dbReference>
<dbReference type="Pfam" id="PF04545">
    <property type="entry name" value="Sigma70_r4"/>
    <property type="match status" value="1"/>
</dbReference>
<keyword evidence="3" id="KW-0238">DNA-binding</keyword>
<dbReference type="PRINTS" id="PR00046">
    <property type="entry name" value="SIGMA70FCT"/>
</dbReference>
<proteinExistence type="predicted"/>
<dbReference type="InterPro" id="IPR014284">
    <property type="entry name" value="RNA_pol_sigma-70_dom"/>
</dbReference>
<evidence type="ECO:0000256" key="2">
    <source>
        <dbReference type="ARBA" id="ARBA00023082"/>
    </source>
</evidence>
<keyword evidence="9" id="KW-1185">Reference proteome</keyword>
<dbReference type="SUPFAM" id="SSF88659">
    <property type="entry name" value="Sigma3 and sigma4 domains of RNA polymerase sigma factors"/>
    <property type="match status" value="2"/>
</dbReference>
<dbReference type="PANTHER" id="PTHR30385:SF4">
    <property type="entry name" value="RNA POLYMERASE SIGMA-E FACTOR"/>
    <property type="match status" value="1"/>
</dbReference>
<dbReference type="InterPro" id="IPR007630">
    <property type="entry name" value="RNA_pol_sigma70_r4"/>
</dbReference>
<dbReference type="InterPro" id="IPR036388">
    <property type="entry name" value="WH-like_DNA-bd_sf"/>
</dbReference>
<comment type="caution">
    <text evidence="8">The sequence shown here is derived from an EMBL/GenBank/DDBJ whole genome shotgun (WGS) entry which is preliminary data.</text>
</comment>
<evidence type="ECO:0000256" key="3">
    <source>
        <dbReference type="ARBA" id="ARBA00023125"/>
    </source>
</evidence>
<evidence type="ECO:0000313" key="9">
    <source>
        <dbReference type="Proteomes" id="UP000247832"/>
    </source>
</evidence>
<keyword evidence="1" id="KW-0805">Transcription regulation</keyword>
<protein>
    <submittedName>
        <fullName evidence="8">RNA polymerase subunit sigma-28</fullName>
    </submittedName>
</protein>
<dbReference type="InterPro" id="IPR007627">
    <property type="entry name" value="RNA_pol_sigma70_r2"/>
</dbReference>
<sequence>MLLDMGAGTDVLRTVTRTVGPGNPASSTRESPNRATTGTGAGAEQLVLQFLGLADALSRCFYRSGCEAEDLQQVARLGLVKAAKGYQEDKGQGFVAYAVPTITGELKRYVRDHSWVVRPARAIQEARLKIRRVRPELIQRLGREPTYADLSLAAGLSVPETVQALLAESAMVAQRIEHYDPQGGREALFPGVTLTVEELGYERVEREQALATALVDASEEERLILHLRFVEEMSQEQIAQELGVSQMQISRRLKQLLDRLGRRLVESR</sequence>